<sequence length="44" mass="5397">MRIIYKLENLTNYFRQIYNNAISHWIVIERLALKQMFSLLIVIN</sequence>
<dbReference type="EMBL" id="PGLV01000001">
    <property type="protein sequence ID" value="POZ57337.1"/>
    <property type="molecule type" value="Genomic_DNA"/>
</dbReference>
<keyword evidence="2" id="KW-1185">Reference proteome</keyword>
<organism evidence="1 2">
    <name type="scientific">Lysinibacillus sphaericus</name>
    <name type="common">Bacillus sphaericus</name>
    <dbReference type="NCBI Taxonomy" id="1421"/>
    <lineage>
        <taxon>Bacteria</taxon>
        <taxon>Bacillati</taxon>
        <taxon>Bacillota</taxon>
        <taxon>Bacilli</taxon>
        <taxon>Bacillales</taxon>
        <taxon>Bacillaceae</taxon>
        <taxon>Lysinibacillus</taxon>
    </lineage>
</organism>
<reference evidence="1 2" key="1">
    <citation type="submission" date="2017-11" db="EMBL/GenBank/DDBJ databases">
        <title>Genome sequence of Lysinibacillus sphaericus, a lignin-degrading bacteria isolated from municipal solid waste soil.</title>
        <authorList>
            <person name="Persinoti G.F."/>
            <person name="Paixao D.A."/>
            <person name="Bugg T.D."/>
            <person name="Squina F.M."/>
        </authorList>
    </citation>
    <scope>NUCLEOTIDE SEQUENCE [LARGE SCALE GENOMIC DNA]</scope>
    <source>
        <strain evidence="1 2">A1</strain>
    </source>
</reference>
<evidence type="ECO:0000313" key="2">
    <source>
        <dbReference type="Proteomes" id="UP000237319"/>
    </source>
</evidence>
<name>A0A2S5D2W5_LYSSH</name>
<evidence type="ECO:0000313" key="1">
    <source>
        <dbReference type="EMBL" id="POZ57337.1"/>
    </source>
</evidence>
<accession>A0A2S5D2W5</accession>
<proteinExistence type="predicted"/>
<gene>
    <name evidence="1" type="ORF">LYSIN_02121</name>
</gene>
<protein>
    <submittedName>
        <fullName evidence="1">Uncharacterized protein</fullName>
    </submittedName>
</protein>
<comment type="caution">
    <text evidence="1">The sequence shown here is derived from an EMBL/GenBank/DDBJ whole genome shotgun (WGS) entry which is preliminary data.</text>
</comment>
<dbReference type="AlphaFoldDB" id="A0A2S5D2W5"/>
<dbReference type="Proteomes" id="UP000237319">
    <property type="component" value="Unassembled WGS sequence"/>
</dbReference>